<dbReference type="InterPro" id="IPR004329">
    <property type="entry name" value="CcmE"/>
</dbReference>
<dbReference type="HAMAP" id="MF_01959">
    <property type="entry name" value="CcmE"/>
    <property type="match status" value="1"/>
</dbReference>
<dbReference type="PANTHER" id="PTHR34128">
    <property type="entry name" value="CYTOCHROME C-TYPE BIOGENESIS PROTEIN CCME HOMOLOG, MITOCHONDRIAL"/>
    <property type="match status" value="1"/>
</dbReference>
<evidence type="ECO:0000256" key="8">
    <source>
        <dbReference type="ARBA" id="ARBA00022989"/>
    </source>
</evidence>
<accession>A0A399REL7</accession>
<dbReference type="GO" id="GO:0020037">
    <property type="term" value="F:heme binding"/>
    <property type="evidence" value="ECO:0007669"/>
    <property type="project" value="InterPro"/>
</dbReference>
<reference evidence="14 15" key="1">
    <citation type="submission" date="2018-08" db="EMBL/GenBank/DDBJ databases">
        <title>Henriciella mobilis sp. nov., isolated from seawater.</title>
        <authorList>
            <person name="Cheng H."/>
            <person name="Wu Y.-H."/>
            <person name="Xu X.-W."/>
            <person name="Guo L.-L."/>
        </authorList>
    </citation>
    <scope>NUCLEOTIDE SEQUENCE [LARGE SCALE GENOMIC DNA]</scope>
    <source>
        <strain evidence="14 15">JN25</strain>
    </source>
</reference>
<keyword evidence="3 12" id="KW-0349">Heme</keyword>
<evidence type="ECO:0000256" key="11">
    <source>
        <dbReference type="ARBA" id="ARBA00056663"/>
    </source>
</evidence>
<dbReference type="GO" id="GO:0046872">
    <property type="term" value="F:metal ion binding"/>
    <property type="evidence" value="ECO:0007669"/>
    <property type="project" value="UniProtKB-KW"/>
</dbReference>
<evidence type="ECO:0000256" key="13">
    <source>
        <dbReference type="PIRSR" id="PIRSR604329-50"/>
    </source>
</evidence>
<feature type="binding site" description="covalent" evidence="12 13">
    <location>
        <position position="124"/>
    </location>
    <ligand>
        <name>heme</name>
        <dbReference type="ChEBI" id="CHEBI:30413"/>
    </ligand>
</feature>
<organism evidence="14 15">
    <name type="scientific">Henriciella mobilis</name>
    <dbReference type="NCBI Taxonomy" id="2305467"/>
    <lineage>
        <taxon>Bacteria</taxon>
        <taxon>Pseudomonadati</taxon>
        <taxon>Pseudomonadota</taxon>
        <taxon>Alphaproteobacteria</taxon>
        <taxon>Hyphomonadales</taxon>
        <taxon>Hyphomonadaceae</taxon>
        <taxon>Henriciella</taxon>
    </lineage>
</organism>
<evidence type="ECO:0000256" key="9">
    <source>
        <dbReference type="ARBA" id="ARBA00023004"/>
    </source>
</evidence>
<evidence type="ECO:0000313" key="15">
    <source>
        <dbReference type="Proteomes" id="UP000266385"/>
    </source>
</evidence>
<dbReference type="GO" id="GO:0005886">
    <property type="term" value="C:plasma membrane"/>
    <property type="evidence" value="ECO:0007669"/>
    <property type="project" value="UniProtKB-SubCell"/>
</dbReference>
<dbReference type="OrthoDB" id="9793584at2"/>
<keyword evidence="10 12" id="KW-0472">Membrane</keyword>
<dbReference type="GO" id="GO:0017003">
    <property type="term" value="P:protein-heme linkage"/>
    <property type="evidence" value="ECO:0007669"/>
    <property type="project" value="UniProtKB-UniRule"/>
</dbReference>
<dbReference type="SUPFAM" id="SSF82093">
    <property type="entry name" value="Heme chaperone CcmE"/>
    <property type="match status" value="1"/>
</dbReference>
<dbReference type="GO" id="GO:0017004">
    <property type="term" value="P:cytochrome complex assembly"/>
    <property type="evidence" value="ECO:0007669"/>
    <property type="project" value="UniProtKB-KW"/>
</dbReference>
<comment type="caution">
    <text evidence="14">The sequence shown here is derived from an EMBL/GenBank/DDBJ whole genome shotgun (WGS) entry which is preliminary data.</text>
</comment>
<comment type="similarity">
    <text evidence="12">Belongs to the CcmE/CycJ family.</text>
</comment>
<keyword evidence="5 12" id="KW-0479">Metal-binding</keyword>
<dbReference type="RefSeq" id="WP_119377022.1">
    <property type="nucleotide sequence ID" value="NZ_QWFX01000013.1"/>
</dbReference>
<dbReference type="FunFam" id="2.40.50.140:FF:000104">
    <property type="entry name" value="Cytochrome c-type biogenesis protein CcmE"/>
    <property type="match status" value="1"/>
</dbReference>
<dbReference type="InterPro" id="IPR036127">
    <property type="entry name" value="CcmE-like_sf"/>
</dbReference>
<evidence type="ECO:0000256" key="5">
    <source>
        <dbReference type="ARBA" id="ARBA00022723"/>
    </source>
</evidence>
<keyword evidence="8 12" id="KW-1133">Transmembrane helix</keyword>
<gene>
    <name evidence="12" type="primary">ccmE</name>
    <name evidence="12" type="synonym">cycJ</name>
    <name evidence="14" type="ORF">D1223_14000</name>
</gene>
<proteinExistence type="inferred from homology"/>
<evidence type="ECO:0000256" key="12">
    <source>
        <dbReference type="HAMAP-Rule" id="MF_01959"/>
    </source>
</evidence>
<keyword evidence="9 12" id="KW-0408">Iron</keyword>
<protein>
    <recommendedName>
        <fullName evidence="12">Cytochrome c-type biogenesis protein CcmE</fullName>
    </recommendedName>
    <alternativeName>
        <fullName evidence="12">Cytochrome c maturation protein E</fullName>
    </alternativeName>
    <alternativeName>
        <fullName evidence="12">Heme chaperone CcmE</fullName>
    </alternativeName>
</protein>
<evidence type="ECO:0000313" key="14">
    <source>
        <dbReference type="EMBL" id="RIJ28487.1"/>
    </source>
</evidence>
<keyword evidence="7 12" id="KW-0735">Signal-anchor</keyword>
<evidence type="ECO:0000256" key="10">
    <source>
        <dbReference type="ARBA" id="ARBA00023136"/>
    </source>
</evidence>
<evidence type="ECO:0000256" key="1">
    <source>
        <dbReference type="ARBA" id="ARBA00004533"/>
    </source>
</evidence>
<evidence type="ECO:0000256" key="2">
    <source>
        <dbReference type="ARBA" id="ARBA00022475"/>
    </source>
</evidence>
<evidence type="ECO:0000256" key="6">
    <source>
        <dbReference type="ARBA" id="ARBA00022748"/>
    </source>
</evidence>
<feature type="binding site" description="axial binding residue" evidence="12 13">
    <location>
        <position position="128"/>
    </location>
    <ligand>
        <name>heme</name>
        <dbReference type="ChEBI" id="CHEBI:30413"/>
    </ligand>
    <ligandPart>
        <name>Fe</name>
        <dbReference type="ChEBI" id="CHEBI:18248"/>
    </ligandPart>
</feature>
<dbReference type="Pfam" id="PF03100">
    <property type="entry name" value="CcmE"/>
    <property type="match status" value="1"/>
</dbReference>
<dbReference type="AlphaFoldDB" id="A0A399REL7"/>
<feature type="topological domain" description="Extracellular" evidence="12">
    <location>
        <begin position="29"/>
        <end position="141"/>
    </location>
</feature>
<sequence>MRARTKRLWGVGVAAALLIGAVALATVALRQHADLFYTPGLIAEKGLPDAGKRVRVGGWVQEGSLVYGEGADMTFLIEDASARTVTVSYTGIVPDLFREGEGVVATGRFDEQGAFTAESILAKHDENYEPRELKKAGQATS</sequence>
<evidence type="ECO:0000256" key="3">
    <source>
        <dbReference type="ARBA" id="ARBA00022617"/>
    </source>
</evidence>
<feature type="topological domain" description="Cytoplasmic" evidence="12">
    <location>
        <begin position="1"/>
        <end position="7"/>
    </location>
</feature>
<dbReference type="Gene3D" id="2.40.50.140">
    <property type="entry name" value="Nucleic acid-binding proteins"/>
    <property type="match status" value="1"/>
</dbReference>
<keyword evidence="4 12" id="KW-0812">Transmembrane</keyword>
<dbReference type="EMBL" id="QWFX01000013">
    <property type="protein sequence ID" value="RIJ28487.1"/>
    <property type="molecule type" value="Genomic_DNA"/>
</dbReference>
<comment type="subcellular location">
    <subcellularLocation>
        <location evidence="1">Cell inner membrane</location>
    </subcellularLocation>
    <subcellularLocation>
        <location evidence="12">Cell membrane</location>
        <topology evidence="12">Single-pass type II membrane protein</topology>
    </subcellularLocation>
</comment>
<evidence type="ECO:0000256" key="7">
    <source>
        <dbReference type="ARBA" id="ARBA00022968"/>
    </source>
</evidence>
<dbReference type="PANTHER" id="PTHR34128:SF2">
    <property type="entry name" value="CYTOCHROME C-TYPE BIOGENESIS PROTEIN CCME HOMOLOG, MITOCHONDRIAL"/>
    <property type="match status" value="1"/>
</dbReference>
<keyword evidence="6 12" id="KW-0201">Cytochrome c-type biogenesis</keyword>
<dbReference type="Proteomes" id="UP000266385">
    <property type="component" value="Unassembled WGS sequence"/>
</dbReference>
<dbReference type="InterPro" id="IPR012340">
    <property type="entry name" value="NA-bd_OB-fold"/>
</dbReference>
<comment type="function">
    <text evidence="11 12">Heme chaperone required for the biogenesis of c-type cytochromes. Transiently binds heme delivered by CcmC and transfers the heme to apo-cytochromes in a process facilitated by CcmF and CcmH.</text>
</comment>
<keyword evidence="2 12" id="KW-1003">Cell membrane</keyword>
<keyword evidence="15" id="KW-1185">Reference proteome</keyword>
<name>A0A399REL7_9PROT</name>
<evidence type="ECO:0000256" key="4">
    <source>
        <dbReference type="ARBA" id="ARBA00022692"/>
    </source>
</evidence>